<reference evidence="2" key="2">
    <citation type="submission" date="2015-06" db="UniProtKB">
        <authorList>
            <consortium name="EnsemblPlants"/>
        </authorList>
    </citation>
    <scope>IDENTIFICATION</scope>
    <source>
        <strain evidence="2">DM1-3 516 R44</strain>
    </source>
</reference>
<organism evidence="2 3">
    <name type="scientific">Solanum tuberosum</name>
    <name type="common">Potato</name>
    <dbReference type="NCBI Taxonomy" id="4113"/>
    <lineage>
        <taxon>Eukaryota</taxon>
        <taxon>Viridiplantae</taxon>
        <taxon>Streptophyta</taxon>
        <taxon>Embryophyta</taxon>
        <taxon>Tracheophyta</taxon>
        <taxon>Spermatophyta</taxon>
        <taxon>Magnoliopsida</taxon>
        <taxon>eudicotyledons</taxon>
        <taxon>Gunneridae</taxon>
        <taxon>Pentapetalae</taxon>
        <taxon>asterids</taxon>
        <taxon>lamiids</taxon>
        <taxon>Solanales</taxon>
        <taxon>Solanaceae</taxon>
        <taxon>Solanoideae</taxon>
        <taxon>Solaneae</taxon>
        <taxon>Solanum</taxon>
    </lineage>
</organism>
<dbReference type="HOGENOM" id="CLU_068571_0_0_1"/>
<reference evidence="3" key="1">
    <citation type="journal article" date="2011" name="Nature">
        <title>Genome sequence and analysis of the tuber crop potato.</title>
        <authorList>
            <consortium name="The Potato Genome Sequencing Consortium"/>
        </authorList>
    </citation>
    <scope>NUCLEOTIDE SEQUENCE [LARGE SCALE GENOMIC DNA]</scope>
    <source>
        <strain evidence="3">cv. DM1-3 516 R44</strain>
    </source>
</reference>
<evidence type="ECO:0000256" key="1">
    <source>
        <dbReference type="SAM" id="Coils"/>
    </source>
</evidence>
<keyword evidence="3" id="KW-1185">Reference proteome</keyword>
<dbReference type="PROSITE" id="PS00012">
    <property type="entry name" value="PHOSPHOPANTETHEINE"/>
    <property type="match status" value="1"/>
</dbReference>
<dbReference type="AlphaFoldDB" id="M1BN60"/>
<dbReference type="InterPro" id="IPR006162">
    <property type="entry name" value="Ppantetheine_attach_site"/>
</dbReference>
<dbReference type="Proteomes" id="UP000011115">
    <property type="component" value="Unassembled WGS sequence"/>
</dbReference>
<feature type="coiled-coil region" evidence="1">
    <location>
        <begin position="240"/>
        <end position="267"/>
    </location>
</feature>
<protein>
    <submittedName>
        <fullName evidence="2">Uncharacterized protein</fullName>
    </submittedName>
</protein>
<dbReference type="OMA" id="MRDNEKI"/>
<dbReference type="InParanoid" id="M1BN60"/>
<dbReference type="PANTHER" id="PTHR38353:SF2">
    <property type="entry name" value="TROPOMYOSIN"/>
    <property type="match status" value="1"/>
</dbReference>
<evidence type="ECO:0000313" key="3">
    <source>
        <dbReference type="Proteomes" id="UP000011115"/>
    </source>
</evidence>
<name>M1BN60_SOLTU</name>
<sequence length="348" mass="39932">MKELDSTKSQYNLHGCPWAFTHVDEILSLMRKRQIWYPKHYDQTDLILDLNFYNTLYDQYNNLREKSLVDGAPPMHEALTSFEMDGDILKYYVEDEAVKITAEEQMQITTLQNLENEINSVKCQTSQLREEIARILEKRGQICSMILEKQRKIASLGADSSTLNQTSELLQQERNNMSAKLLQKSDYYAKTVEEVTAQLGEQQGWIKDCKQNLWVGDNGQVMDKVGEKTGEIEENQDNLAEILKMNLADAKTKLNQMSELKSKLVTENSQVRRSIELVKSKMNDFKAQLGDMDSKSLQEEYQALLSDKAGEAEYLHSLQLQIAKLMIISHSIKCSCGNEFKIDMDLCG</sequence>
<keyword evidence="1" id="KW-0175">Coiled coil</keyword>
<accession>M1BN60</accession>
<dbReference type="PANTHER" id="PTHR38353">
    <property type="entry name" value="TROPOMYOSIN"/>
    <property type="match status" value="1"/>
</dbReference>
<dbReference type="eggNOG" id="ENOG502QTNF">
    <property type="taxonomic scope" value="Eukaryota"/>
</dbReference>
<dbReference type="Gramene" id="PGSC0003DMT400049037">
    <property type="protein sequence ID" value="PGSC0003DMT400049037"/>
    <property type="gene ID" value="PGSC0003DMG401019059"/>
</dbReference>
<dbReference type="PaxDb" id="4113-PGSC0003DMT400049037"/>
<feature type="coiled-coil region" evidence="1">
    <location>
        <begin position="111"/>
        <end position="138"/>
    </location>
</feature>
<proteinExistence type="predicted"/>
<dbReference type="EnsemblPlants" id="PGSC0003DMT400049037">
    <property type="protein sequence ID" value="PGSC0003DMT400049037"/>
    <property type="gene ID" value="PGSC0003DMG401019059"/>
</dbReference>
<evidence type="ECO:0000313" key="2">
    <source>
        <dbReference type="EnsemblPlants" id="PGSC0003DMT400049037"/>
    </source>
</evidence>